<dbReference type="GO" id="GO:0005737">
    <property type="term" value="C:cytoplasm"/>
    <property type="evidence" value="ECO:0007669"/>
    <property type="project" value="UniProtKB-SubCell"/>
</dbReference>
<evidence type="ECO:0000256" key="6">
    <source>
        <dbReference type="ARBA" id="ARBA00012102"/>
    </source>
</evidence>
<evidence type="ECO:0000256" key="16">
    <source>
        <dbReference type="HAMAP-Rule" id="MF_01274"/>
    </source>
</evidence>
<dbReference type="PANTHER" id="PTHR34265:SF1">
    <property type="entry name" value="TYPE III PANTOTHENATE KINASE"/>
    <property type="match status" value="1"/>
</dbReference>
<feature type="binding site" evidence="16">
    <location>
        <position position="123"/>
    </location>
    <ligand>
        <name>K(+)</name>
        <dbReference type="ChEBI" id="CHEBI:29103"/>
    </ligand>
</feature>
<evidence type="ECO:0000256" key="8">
    <source>
        <dbReference type="ARBA" id="ARBA00022679"/>
    </source>
</evidence>
<keyword evidence="10 16" id="KW-0418">Kinase</keyword>
<comment type="function">
    <text evidence="16">Catalyzes the phosphorylation of pantothenate (Pan), the first step in CoA biosynthesis.</text>
</comment>
<dbReference type="KEGG" id="mpq:ABA45_03110"/>
<evidence type="ECO:0000256" key="9">
    <source>
        <dbReference type="ARBA" id="ARBA00022741"/>
    </source>
</evidence>
<evidence type="ECO:0000313" key="18">
    <source>
        <dbReference type="Proteomes" id="UP000036406"/>
    </source>
</evidence>
<organism evidence="17 18">
    <name type="scientific">Marinobacter psychrophilus</name>
    <dbReference type="NCBI Taxonomy" id="330734"/>
    <lineage>
        <taxon>Bacteria</taxon>
        <taxon>Pseudomonadati</taxon>
        <taxon>Pseudomonadota</taxon>
        <taxon>Gammaproteobacteria</taxon>
        <taxon>Pseudomonadales</taxon>
        <taxon>Marinobacteraceae</taxon>
        <taxon>Marinobacter</taxon>
    </lineage>
</organism>
<dbReference type="InterPro" id="IPR004619">
    <property type="entry name" value="Type_III_PanK"/>
</dbReference>
<evidence type="ECO:0000256" key="14">
    <source>
        <dbReference type="ARBA" id="ARBA00038036"/>
    </source>
</evidence>
<dbReference type="Proteomes" id="UP000036406">
    <property type="component" value="Chromosome"/>
</dbReference>
<dbReference type="InterPro" id="IPR043129">
    <property type="entry name" value="ATPase_NBD"/>
</dbReference>
<dbReference type="STRING" id="330734.ABA45_03110"/>
<evidence type="ECO:0000256" key="4">
    <source>
        <dbReference type="ARBA" id="ARBA00005225"/>
    </source>
</evidence>
<evidence type="ECO:0000313" key="17">
    <source>
        <dbReference type="EMBL" id="AKO51534.1"/>
    </source>
</evidence>
<dbReference type="GO" id="GO:0004594">
    <property type="term" value="F:pantothenate kinase activity"/>
    <property type="evidence" value="ECO:0007669"/>
    <property type="project" value="UniProtKB-UniRule"/>
</dbReference>
<evidence type="ECO:0000256" key="10">
    <source>
        <dbReference type="ARBA" id="ARBA00022777"/>
    </source>
</evidence>
<feature type="binding site" evidence="16">
    <location>
        <position position="178"/>
    </location>
    <ligand>
        <name>substrate</name>
    </ligand>
</feature>
<dbReference type="EC" id="2.7.1.33" evidence="6 16"/>
<keyword evidence="18" id="KW-1185">Reference proteome</keyword>
<dbReference type="PATRIC" id="fig|330734.3.peg.685"/>
<dbReference type="UniPathway" id="UPA00241">
    <property type="reaction ID" value="UER00352"/>
</dbReference>
<comment type="similarity">
    <text evidence="14 16">Belongs to the type III pantothenate kinase family.</text>
</comment>
<comment type="catalytic activity">
    <reaction evidence="1 16">
        <text>(R)-pantothenate + ATP = (R)-4'-phosphopantothenate + ADP + H(+)</text>
        <dbReference type="Rhea" id="RHEA:16373"/>
        <dbReference type="ChEBI" id="CHEBI:10986"/>
        <dbReference type="ChEBI" id="CHEBI:15378"/>
        <dbReference type="ChEBI" id="CHEBI:29032"/>
        <dbReference type="ChEBI" id="CHEBI:30616"/>
        <dbReference type="ChEBI" id="CHEBI:456216"/>
        <dbReference type="EC" id="2.7.1.33"/>
    </reaction>
</comment>
<comment type="cofactor">
    <cofactor evidence="16">
        <name>NH4(+)</name>
        <dbReference type="ChEBI" id="CHEBI:28938"/>
    </cofactor>
    <cofactor evidence="16">
        <name>K(+)</name>
        <dbReference type="ChEBI" id="CHEBI:29103"/>
    </cofactor>
    <text evidence="16">A monovalent cation. Ammonium or potassium.</text>
</comment>
<name>A0A0H4HXU8_9GAMM</name>
<evidence type="ECO:0000256" key="2">
    <source>
        <dbReference type="ARBA" id="ARBA00001958"/>
    </source>
</evidence>
<keyword evidence="8 16" id="KW-0808">Transferase</keyword>
<dbReference type="AlphaFoldDB" id="A0A0H4HXU8"/>
<dbReference type="GO" id="GO:0015937">
    <property type="term" value="P:coenzyme A biosynthetic process"/>
    <property type="evidence" value="ECO:0007669"/>
    <property type="project" value="UniProtKB-UniRule"/>
</dbReference>
<dbReference type="SUPFAM" id="SSF53067">
    <property type="entry name" value="Actin-like ATPase domain"/>
    <property type="match status" value="2"/>
</dbReference>
<evidence type="ECO:0000256" key="15">
    <source>
        <dbReference type="ARBA" id="ARBA00040883"/>
    </source>
</evidence>
<evidence type="ECO:0000256" key="3">
    <source>
        <dbReference type="ARBA" id="ARBA00004496"/>
    </source>
</evidence>
<comment type="pathway">
    <text evidence="4 16">Cofactor biosynthesis; coenzyme A biosynthesis; CoA from (R)-pantothenate: step 1/5.</text>
</comment>
<feature type="binding site" evidence="16">
    <location>
        <position position="94"/>
    </location>
    <ligand>
        <name>substrate</name>
    </ligand>
</feature>
<evidence type="ECO:0000256" key="1">
    <source>
        <dbReference type="ARBA" id="ARBA00001206"/>
    </source>
</evidence>
<dbReference type="EMBL" id="CP011494">
    <property type="protein sequence ID" value="AKO51534.1"/>
    <property type="molecule type" value="Genomic_DNA"/>
</dbReference>
<accession>A0A0H4HXU8</accession>
<feature type="binding site" evidence="16">
    <location>
        <begin position="101"/>
        <end position="104"/>
    </location>
    <ligand>
        <name>substrate</name>
    </ligand>
</feature>
<dbReference type="CDD" id="cd24015">
    <property type="entry name" value="ASKHA_NBD_PanK-III"/>
    <property type="match status" value="1"/>
</dbReference>
<dbReference type="GO" id="GO:0046872">
    <property type="term" value="F:metal ion binding"/>
    <property type="evidence" value="ECO:0007669"/>
    <property type="project" value="UniProtKB-KW"/>
</dbReference>
<dbReference type="NCBIfam" id="TIGR00671">
    <property type="entry name" value="baf"/>
    <property type="match status" value="1"/>
</dbReference>
<keyword evidence="9 16" id="KW-0547">Nucleotide-binding</keyword>
<evidence type="ECO:0000256" key="11">
    <source>
        <dbReference type="ARBA" id="ARBA00022840"/>
    </source>
</evidence>
<reference evidence="17 18" key="1">
    <citation type="submission" date="2015-05" db="EMBL/GenBank/DDBJ databases">
        <title>Complete genome of Marinobacter psychrophilus strain 20041T isolated from sea-ice of the Canadian Basin.</title>
        <authorList>
            <person name="Song L."/>
            <person name="Ren L."/>
            <person name="Yu Y."/>
            <person name="Wang X."/>
        </authorList>
    </citation>
    <scope>NUCLEOTIDE SEQUENCE [LARGE SCALE GENOMIC DNA]</scope>
    <source>
        <strain evidence="17 18">20041</strain>
    </source>
</reference>
<keyword evidence="13 16" id="KW-0173">Coenzyme A biosynthesis</keyword>
<comment type="subcellular location">
    <subcellularLocation>
        <location evidence="3 16">Cytoplasm</location>
    </subcellularLocation>
</comment>
<comment type="subunit">
    <text evidence="5 16">Homodimer.</text>
</comment>
<dbReference type="GO" id="GO:0005524">
    <property type="term" value="F:ATP binding"/>
    <property type="evidence" value="ECO:0007669"/>
    <property type="project" value="UniProtKB-UniRule"/>
</dbReference>
<dbReference type="PANTHER" id="PTHR34265">
    <property type="entry name" value="TYPE III PANTOTHENATE KINASE"/>
    <property type="match status" value="1"/>
</dbReference>
<sequence length="247" mass="27115">MILLIDSGNTRLKWRLERQKSAEVLVQGVGLLTDADPLQTLCLPKGSRVMSVAVSTVASELRQHNLVAALKSRFTAPVTCYWSERERDGLVNGYQQPAKMGADRWHGMYAAWQKCRQGFAVVDAGSAVTVDYVAADGHHLGGYILPGLQMMLRSLSNDAARIDFKSELSLESRPGLSTNECVNHGLAWLSATFSDRVLADIQSYGLCDLVLTGGDALRLQRLGLQGEIEPELVLDGLAKVHRERFYG</sequence>
<dbReference type="Pfam" id="PF03309">
    <property type="entry name" value="Pan_kinase"/>
    <property type="match status" value="1"/>
</dbReference>
<feature type="active site" description="Proton acceptor" evidence="16">
    <location>
        <position position="103"/>
    </location>
</feature>
<feature type="binding site" evidence="16">
    <location>
        <begin position="6"/>
        <end position="13"/>
    </location>
    <ligand>
        <name>ATP</name>
        <dbReference type="ChEBI" id="CHEBI:30616"/>
    </ligand>
</feature>
<evidence type="ECO:0000256" key="13">
    <source>
        <dbReference type="ARBA" id="ARBA00022993"/>
    </source>
</evidence>
<dbReference type="RefSeq" id="WP_048384304.1">
    <property type="nucleotide sequence ID" value="NZ_CP011494.1"/>
</dbReference>
<evidence type="ECO:0000256" key="12">
    <source>
        <dbReference type="ARBA" id="ARBA00022958"/>
    </source>
</evidence>
<gene>
    <name evidence="16" type="primary">coaX</name>
    <name evidence="17" type="ORF">ABA45_03110</name>
</gene>
<keyword evidence="7 16" id="KW-0963">Cytoplasm</keyword>
<dbReference type="Gene3D" id="3.30.420.40">
    <property type="match status" value="2"/>
</dbReference>
<evidence type="ECO:0000256" key="5">
    <source>
        <dbReference type="ARBA" id="ARBA00011738"/>
    </source>
</evidence>
<keyword evidence="11 16" id="KW-0067">ATP-binding</keyword>
<proteinExistence type="inferred from homology"/>
<comment type="cofactor">
    <cofactor evidence="2">
        <name>K(+)</name>
        <dbReference type="ChEBI" id="CHEBI:29103"/>
    </cofactor>
</comment>
<feature type="binding site" evidence="16">
    <location>
        <position position="126"/>
    </location>
    <ligand>
        <name>ATP</name>
        <dbReference type="ChEBI" id="CHEBI:30616"/>
    </ligand>
</feature>
<evidence type="ECO:0000256" key="7">
    <source>
        <dbReference type="ARBA" id="ARBA00022490"/>
    </source>
</evidence>
<protein>
    <recommendedName>
        <fullName evidence="15 16">Type III pantothenate kinase</fullName>
        <ecNumber evidence="6 16">2.7.1.33</ecNumber>
    </recommendedName>
    <alternativeName>
        <fullName evidence="16">PanK-III</fullName>
    </alternativeName>
    <alternativeName>
        <fullName evidence="16">Pantothenic acid kinase</fullName>
    </alternativeName>
</protein>
<dbReference type="HAMAP" id="MF_01274">
    <property type="entry name" value="Pantothen_kinase_3"/>
    <property type="match status" value="1"/>
</dbReference>
<keyword evidence="16" id="KW-0479">Metal-binding</keyword>
<keyword evidence="12 16" id="KW-0630">Potassium</keyword>